<dbReference type="InterPro" id="IPR032675">
    <property type="entry name" value="LRR_dom_sf"/>
</dbReference>
<keyword evidence="5" id="KW-1185">Reference proteome</keyword>
<name>A0A5C3N0Z8_9AGAM</name>
<protein>
    <recommendedName>
        <fullName evidence="6">L domain-like protein</fullName>
    </recommendedName>
</protein>
<feature type="compositionally biased region" description="Pro residues" evidence="3">
    <location>
        <begin position="1"/>
        <end position="10"/>
    </location>
</feature>
<dbReference type="PROSITE" id="PS51450">
    <property type="entry name" value="LRR"/>
    <property type="match status" value="3"/>
</dbReference>
<feature type="region of interest" description="Disordered" evidence="3">
    <location>
        <begin position="551"/>
        <end position="589"/>
    </location>
</feature>
<dbReference type="PRINTS" id="PR00019">
    <property type="entry name" value="LEURICHRPT"/>
</dbReference>
<dbReference type="PANTHER" id="PTHR24366:SF96">
    <property type="entry name" value="LEUCINE RICH REPEAT CONTAINING 53"/>
    <property type="match status" value="1"/>
</dbReference>
<dbReference type="InterPro" id="IPR003591">
    <property type="entry name" value="Leu-rich_rpt_typical-subtyp"/>
</dbReference>
<dbReference type="Pfam" id="PF13855">
    <property type="entry name" value="LRR_8"/>
    <property type="match status" value="1"/>
</dbReference>
<feature type="compositionally biased region" description="Low complexity" evidence="3">
    <location>
        <begin position="98"/>
        <end position="111"/>
    </location>
</feature>
<dbReference type="SUPFAM" id="SSF52058">
    <property type="entry name" value="L domain-like"/>
    <property type="match status" value="1"/>
</dbReference>
<evidence type="ECO:0000256" key="1">
    <source>
        <dbReference type="ARBA" id="ARBA00022614"/>
    </source>
</evidence>
<sequence>MSRIPQPPSSRPNAKPATSKPSVGTSVKSLVPPSPGSRATSPSSPTSPTPRIRVKSTVSSPVTARARVDSAAPARTRVNSALGPRQPLKSPVRKTTKSPSPVEAEAPPSTSKPALSIREAIALKRAEVKKAQTSATKSTFDDLGEVDDNFRPVQKQEEDELDLGRRSVRETIERSRSSGQINLSTRSLRCLPSALFEIHLGVKPDPLPSLPEEPALPDSKAATKYKNGREVPTWYEAQDLQVLKAWSNEIVEIQHEISLFGSLQTMDLHNNKLTSLPDTFADLTELVYLDLSQNSLTSLPANIFALPSLVHLNIAHNSLTSLPLRSPFTPEAKAKSHQRRSSDFFVPVIPRAERPLPKLQTLDASHNSISAIDINHDPGDLPPSLIKFDLSANPLETGTATCTSLLRAVAQLPKLRELRFENSNLSDRSFTPDLLGNLDSPFPVLRVLDCGMTQATVDPVQAALSPVSKQLSFDYTTEDPPEGTLRVLLGKKVVKEAWEVEAERRAKIKAGRQVVQDEPDTPLGRMDNSGKEVIKEPWEIEAEQGLLTEGAKRRARALAAASNAKPASSTDNMKQTTRGPGKESWEVEAEQGLLSAGAQRRARAAAAMNAQVPHAAPAAAVNPSAPRSPPLQAISLSNPQFYNEKTQGLTLPPSKPPSKAVSHARAFSLAIPPWGGDADAVDRVELALPTPTLPLAEIAAEPFAQTLRVLILANRRMDPVIRLPSSDGIFLPYLEELSLEGCGFGDSVPVFRGDASGGRTSESLLPLLATLFPSMQTLDLSDNALTSDALTEATLSSLVLSSSTRKGLKHLRLRGNRLDGLEGFTAIADHFKGNRDFPEWKLEELDLRDNAIGKLPPELGLLPLDVFLVDGNVFRVPQRRIWEREGTKGLLSWLRGRIE</sequence>
<gene>
    <name evidence="4" type="ORF">OE88DRAFT_1632756</name>
</gene>
<dbReference type="PANTHER" id="PTHR24366">
    <property type="entry name" value="IG(IMMUNOGLOBULIN) AND LRR(LEUCINE RICH REPEAT) DOMAINS"/>
    <property type="match status" value="1"/>
</dbReference>
<dbReference type="OrthoDB" id="1517790at2759"/>
<feature type="region of interest" description="Disordered" evidence="3">
    <location>
        <begin position="1"/>
        <end position="115"/>
    </location>
</feature>
<dbReference type="EMBL" id="ML213515">
    <property type="protein sequence ID" value="TFK49708.1"/>
    <property type="molecule type" value="Genomic_DNA"/>
</dbReference>
<dbReference type="SMART" id="SM00364">
    <property type="entry name" value="LRR_BAC"/>
    <property type="match status" value="3"/>
</dbReference>
<evidence type="ECO:0000313" key="5">
    <source>
        <dbReference type="Proteomes" id="UP000305948"/>
    </source>
</evidence>
<dbReference type="SMART" id="SM00369">
    <property type="entry name" value="LRR_TYP"/>
    <property type="match status" value="7"/>
</dbReference>
<dbReference type="AlphaFoldDB" id="A0A5C3N0Z8"/>
<evidence type="ECO:0000313" key="4">
    <source>
        <dbReference type="EMBL" id="TFK49708.1"/>
    </source>
</evidence>
<dbReference type="InterPro" id="IPR001611">
    <property type="entry name" value="Leu-rich_rpt"/>
</dbReference>
<dbReference type="STRING" id="5364.A0A5C3N0Z8"/>
<dbReference type="Gene3D" id="3.80.10.10">
    <property type="entry name" value="Ribonuclease Inhibitor"/>
    <property type="match status" value="2"/>
</dbReference>
<feature type="compositionally biased region" description="Low complexity" evidence="3">
    <location>
        <begin position="557"/>
        <end position="569"/>
    </location>
</feature>
<evidence type="ECO:0000256" key="2">
    <source>
        <dbReference type="ARBA" id="ARBA00022737"/>
    </source>
</evidence>
<accession>A0A5C3N0Z8</accession>
<evidence type="ECO:0008006" key="6">
    <source>
        <dbReference type="Google" id="ProtNLM"/>
    </source>
</evidence>
<feature type="compositionally biased region" description="Polar residues" evidence="3">
    <location>
        <begin position="19"/>
        <end position="28"/>
    </location>
</feature>
<organism evidence="4 5">
    <name type="scientific">Heliocybe sulcata</name>
    <dbReference type="NCBI Taxonomy" id="5364"/>
    <lineage>
        <taxon>Eukaryota</taxon>
        <taxon>Fungi</taxon>
        <taxon>Dikarya</taxon>
        <taxon>Basidiomycota</taxon>
        <taxon>Agaricomycotina</taxon>
        <taxon>Agaricomycetes</taxon>
        <taxon>Gloeophyllales</taxon>
        <taxon>Gloeophyllaceae</taxon>
        <taxon>Heliocybe</taxon>
    </lineage>
</organism>
<evidence type="ECO:0000256" key="3">
    <source>
        <dbReference type="SAM" id="MobiDB-lite"/>
    </source>
</evidence>
<reference evidence="4 5" key="1">
    <citation type="journal article" date="2019" name="Nat. Ecol. Evol.">
        <title>Megaphylogeny resolves global patterns of mushroom evolution.</title>
        <authorList>
            <person name="Varga T."/>
            <person name="Krizsan K."/>
            <person name="Foldi C."/>
            <person name="Dima B."/>
            <person name="Sanchez-Garcia M."/>
            <person name="Sanchez-Ramirez S."/>
            <person name="Szollosi G.J."/>
            <person name="Szarkandi J.G."/>
            <person name="Papp V."/>
            <person name="Albert L."/>
            <person name="Andreopoulos W."/>
            <person name="Angelini C."/>
            <person name="Antonin V."/>
            <person name="Barry K.W."/>
            <person name="Bougher N.L."/>
            <person name="Buchanan P."/>
            <person name="Buyck B."/>
            <person name="Bense V."/>
            <person name="Catcheside P."/>
            <person name="Chovatia M."/>
            <person name="Cooper J."/>
            <person name="Damon W."/>
            <person name="Desjardin D."/>
            <person name="Finy P."/>
            <person name="Geml J."/>
            <person name="Haridas S."/>
            <person name="Hughes K."/>
            <person name="Justo A."/>
            <person name="Karasinski D."/>
            <person name="Kautmanova I."/>
            <person name="Kiss B."/>
            <person name="Kocsube S."/>
            <person name="Kotiranta H."/>
            <person name="LaButti K.M."/>
            <person name="Lechner B.E."/>
            <person name="Liimatainen K."/>
            <person name="Lipzen A."/>
            <person name="Lukacs Z."/>
            <person name="Mihaltcheva S."/>
            <person name="Morgado L.N."/>
            <person name="Niskanen T."/>
            <person name="Noordeloos M.E."/>
            <person name="Ohm R.A."/>
            <person name="Ortiz-Santana B."/>
            <person name="Ovrebo C."/>
            <person name="Racz N."/>
            <person name="Riley R."/>
            <person name="Savchenko A."/>
            <person name="Shiryaev A."/>
            <person name="Soop K."/>
            <person name="Spirin V."/>
            <person name="Szebenyi C."/>
            <person name="Tomsovsky M."/>
            <person name="Tulloss R.E."/>
            <person name="Uehling J."/>
            <person name="Grigoriev I.V."/>
            <person name="Vagvolgyi C."/>
            <person name="Papp T."/>
            <person name="Martin F.M."/>
            <person name="Miettinen O."/>
            <person name="Hibbett D.S."/>
            <person name="Nagy L.G."/>
        </authorList>
    </citation>
    <scope>NUCLEOTIDE SEQUENCE [LARGE SCALE GENOMIC DNA]</scope>
    <source>
        <strain evidence="4 5">OMC1185</strain>
    </source>
</reference>
<dbReference type="Pfam" id="PF00560">
    <property type="entry name" value="LRR_1"/>
    <property type="match status" value="1"/>
</dbReference>
<keyword evidence="2" id="KW-0677">Repeat</keyword>
<proteinExistence type="predicted"/>
<keyword evidence="1" id="KW-0433">Leucine-rich repeat</keyword>
<feature type="compositionally biased region" description="Low complexity" evidence="3">
    <location>
        <begin position="36"/>
        <end position="50"/>
    </location>
</feature>
<dbReference type="Proteomes" id="UP000305948">
    <property type="component" value="Unassembled WGS sequence"/>
</dbReference>